<evidence type="ECO:0000313" key="1">
    <source>
        <dbReference type="EMBL" id="MDJ1478947.1"/>
    </source>
</evidence>
<name>A0AAE3QGI1_9BACT</name>
<dbReference type="EMBL" id="JASJOS010000001">
    <property type="protein sequence ID" value="MDJ1478947.1"/>
    <property type="molecule type" value="Genomic_DNA"/>
</dbReference>
<reference evidence="1" key="1">
    <citation type="submission" date="2023-05" db="EMBL/GenBank/DDBJ databases">
        <authorList>
            <person name="Zhang X."/>
        </authorList>
    </citation>
    <scope>NUCLEOTIDE SEQUENCE</scope>
    <source>
        <strain evidence="1">YF14B1</strain>
    </source>
</reference>
<organism evidence="1 2">
    <name type="scientific">Xanthocytophaga flava</name>
    <dbReference type="NCBI Taxonomy" id="3048013"/>
    <lineage>
        <taxon>Bacteria</taxon>
        <taxon>Pseudomonadati</taxon>
        <taxon>Bacteroidota</taxon>
        <taxon>Cytophagia</taxon>
        <taxon>Cytophagales</taxon>
        <taxon>Rhodocytophagaceae</taxon>
        <taxon>Xanthocytophaga</taxon>
    </lineage>
</organism>
<sequence length="428" mass="49679">MRSKPFFYLSSLLGIFLCISCHQKSDEELLRLERTKLKEKLESQSVLFYKLFKIVLRTQTAENAKQIPGSEHLQKINSRIIQAIDTTKNDTTYISLEDMVLAYKEYNELKDFALTTDEDMYPTLLETFFKMHTGETPALSHTNISYAELFGWDNNMEHTFLSTTNTSARRTELALYEGSRVDTEHEKDMERRCLYKMQKGLLFITEDFPYLSEHELTSNHEWLEKDGQSYQYSFFRNLIPTGTNKDTYHYAHGINLICRGLSRIKMDREDKKKLALQDFEAFLSDANAIGLNDELVWLVATYVALEREDNQTALANLKKLEKSTIFNNEDKAILHSGIEYLEAKEDNKASNLITDKVFMGKIAIQYFITQMKKVDWKKYTGARPEVATLMRYNEQIQQQLDKVKTTATLDNLKKEGGGLLDKAKKVIQ</sequence>
<gene>
    <name evidence="1" type="ORF">QNI16_00540</name>
</gene>
<accession>A0AAE3QGI1</accession>
<dbReference type="AlphaFoldDB" id="A0AAE3QGI1"/>
<protein>
    <submittedName>
        <fullName evidence="1">Uncharacterized protein</fullName>
    </submittedName>
</protein>
<dbReference type="RefSeq" id="WP_313974738.1">
    <property type="nucleotide sequence ID" value="NZ_JASJOS010000001.1"/>
</dbReference>
<evidence type="ECO:0000313" key="2">
    <source>
        <dbReference type="Proteomes" id="UP001241110"/>
    </source>
</evidence>
<comment type="caution">
    <text evidence="1">The sequence shown here is derived from an EMBL/GenBank/DDBJ whole genome shotgun (WGS) entry which is preliminary data.</text>
</comment>
<proteinExistence type="predicted"/>
<dbReference type="Proteomes" id="UP001241110">
    <property type="component" value="Unassembled WGS sequence"/>
</dbReference>